<name>A0A0J6WY29_9FIRM</name>
<sequence length="203" mass="23894">MQYYGDLLRKLTKSNTTDICEFFVKKCMMNARNRSTNETMKRFFMICAVSANDGIKEFLDKNELAFNGYWSHRRYFTRVKDQVPFVVKSYLSCMLLMLASQKKLISEKTGMQENDLLVRWCQIFKYDDEDKQYFNNLLAKMNMGETGLHMIFAELNTICHDRLNGGESGNLPCNDENRDRLIYRVGEDVYTLVCRLQEMPNVN</sequence>
<dbReference type="InParanoid" id="A0A0J6WY29"/>
<dbReference type="RefSeq" id="WP_048513170.1">
    <property type="nucleotide sequence ID" value="NZ_FUXD01000006.1"/>
</dbReference>
<dbReference type="PATRIC" id="fig|1122219.3.peg.1651"/>
<evidence type="ECO:0000313" key="2">
    <source>
        <dbReference type="Proteomes" id="UP000036503"/>
    </source>
</evidence>
<organism evidence="1 2">
    <name type="scientific">Megasphaera cerevisiae DSM 20462</name>
    <dbReference type="NCBI Taxonomy" id="1122219"/>
    <lineage>
        <taxon>Bacteria</taxon>
        <taxon>Bacillati</taxon>
        <taxon>Bacillota</taxon>
        <taxon>Negativicutes</taxon>
        <taxon>Veillonellales</taxon>
        <taxon>Veillonellaceae</taxon>
        <taxon>Megasphaera</taxon>
    </lineage>
</organism>
<dbReference type="EMBL" id="LEKT01000004">
    <property type="protein sequence ID" value="KMO87519.1"/>
    <property type="molecule type" value="Genomic_DNA"/>
</dbReference>
<dbReference type="STRING" id="39029.BSR42_03035"/>
<dbReference type="Proteomes" id="UP000036503">
    <property type="component" value="Unassembled WGS sequence"/>
</dbReference>
<keyword evidence="2" id="KW-1185">Reference proteome</keyword>
<dbReference type="OrthoDB" id="3035995at2"/>
<protein>
    <submittedName>
        <fullName evidence="1">Uncharacterized protein</fullName>
    </submittedName>
</protein>
<proteinExistence type="predicted"/>
<accession>A0A0J6WY29</accession>
<evidence type="ECO:0000313" key="1">
    <source>
        <dbReference type="EMBL" id="KMO87519.1"/>
    </source>
</evidence>
<reference evidence="1 2" key="1">
    <citation type="submission" date="2015-06" db="EMBL/GenBank/DDBJ databases">
        <title>Draft genome sequence of beer spoilage bacterium Megasphaera cerevisiae type strain 20462.</title>
        <authorList>
            <person name="Kutumbaka K."/>
            <person name="Pasmowitz J."/>
            <person name="Mategko J."/>
            <person name="Reyes D."/>
            <person name="Friedrich A."/>
            <person name="Han S."/>
            <person name="Martens-Habbena W."/>
            <person name="Neal-McKinney J."/>
            <person name="Janagama H.K."/>
            <person name="Nadala C."/>
            <person name="Samadpour M."/>
        </authorList>
    </citation>
    <scope>NUCLEOTIDE SEQUENCE [LARGE SCALE GENOMIC DNA]</scope>
    <source>
        <strain evidence="1 2">DSM 20462</strain>
    </source>
</reference>
<dbReference type="AlphaFoldDB" id="A0A0J6WY29"/>
<gene>
    <name evidence="1" type="ORF">AB840_02060</name>
</gene>
<comment type="caution">
    <text evidence="1">The sequence shown here is derived from an EMBL/GenBank/DDBJ whole genome shotgun (WGS) entry which is preliminary data.</text>
</comment>